<dbReference type="PIRSF" id="PIRSF017082">
    <property type="entry name" value="YflP"/>
    <property type="match status" value="1"/>
</dbReference>
<proteinExistence type="inferred from homology"/>
<dbReference type="SUPFAM" id="SSF53850">
    <property type="entry name" value="Periplasmic binding protein-like II"/>
    <property type="match status" value="1"/>
</dbReference>
<dbReference type="InterPro" id="IPR005064">
    <property type="entry name" value="BUG"/>
</dbReference>
<dbReference type="Pfam" id="PF03401">
    <property type="entry name" value="TctC"/>
    <property type="match status" value="1"/>
</dbReference>
<feature type="signal peptide" evidence="2">
    <location>
        <begin position="1"/>
        <end position="24"/>
    </location>
</feature>
<accession>A0ABW4K556</accession>
<comment type="similarity">
    <text evidence="1">Belongs to the UPF0065 (bug) family.</text>
</comment>
<keyword evidence="2" id="KW-0732">Signal</keyword>
<gene>
    <name evidence="3" type="ORF">ACFSCV_07650</name>
</gene>
<feature type="chain" id="PRO_5045615455" evidence="2">
    <location>
        <begin position="25"/>
        <end position="325"/>
    </location>
</feature>
<keyword evidence="4" id="KW-1185">Reference proteome</keyword>
<dbReference type="CDD" id="cd07012">
    <property type="entry name" value="PBP2_Bug_TTT"/>
    <property type="match status" value="1"/>
</dbReference>
<comment type="caution">
    <text evidence="3">The sequence shown here is derived from an EMBL/GenBank/DDBJ whole genome shotgun (WGS) entry which is preliminary data.</text>
</comment>
<dbReference type="RefSeq" id="WP_378798564.1">
    <property type="nucleotide sequence ID" value="NZ_JBHUER010000004.1"/>
</dbReference>
<sequence>MMRIIRLLAVAASALALVAPHVAAATDYPIRNITMIVPFPPGGASDTAARIVSQQLEKQLGKNIIVENKPGATGNTGARLAASAAPDGYTLLCAALSVWSINAALFRDLPYDPAKDFDHLTVAVRTPNVLVVRKEFPAKDYKEFVEYLKAHPGEVTFASSGSGSSDHLTAELWWQKTDTKAVHVPYKGGGPAIADLIGGHADASFANLGNIYPQVNLGKVRALAITSEKRDPLLPDVPTLAELGLQGGEVYSWQAFGGPKGMPEDVRTKLATEMIKALHEPHVKEAFAKTGFEIVANTPEEFRDFQAGEIARWKEVVAKGNIPSP</sequence>
<dbReference type="Gene3D" id="3.40.190.150">
    <property type="entry name" value="Bordetella uptake gene, domain 1"/>
    <property type="match status" value="1"/>
</dbReference>
<dbReference type="Gene3D" id="3.40.190.10">
    <property type="entry name" value="Periplasmic binding protein-like II"/>
    <property type="match status" value="1"/>
</dbReference>
<evidence type="ECO:0000313" key="4">
    <source>
        <dbReference type="Proteomes" id="UP001597308"/>
    </source>
</evidence>
<dbReference type="PANTHER" id="PTHR42928:SF5">
    <property type="entry name" value="BLR1237 PROTEIN"/>
    <property type="match status" value="1"/>
</dbReference>
<evidence type="ECO:0000256" key="2">
    <source>
        <dbReference type="SAM" id="SignalP"/>
    </source>
</evidence>
<protein>
    <submittedName>
        <fullName evidence="3">Bug family tripartite tricarboxylate transporter substrate binding protein</fullName>
    </submittedName>
</protein>
<reference evidence="4" key="1">
    <citation type="journal article" date="2019" name="Int. J. Syst. Evol. Microbiol.">
        <title>The Global Catalogue of Microorganisms (GCM) 10K type strain sequencing project: providing services to taxonomists for standard genome sequencing and annotation.</title>
        <authorList>
            <consortium name="The Broad Institute Genomics Platform"/>
            <consortium name="The Broad Institute Genome Sequencing Center for Infectious Disease"/>
            <person name="Wu L."/>
            <person name="Ma J."/>
        </authorList>
    </citation>
    <scope>NUCLEOTIDE SEQUENCE [LARGE SCALE GENOMIC DNA]</scope>
    <source>
        <strain evidence="4">KCTC 23707</strain>
    </source>
</reference>
<evidence type="ECO:0000256" key="1">
    <source>
        <dbReference type="ARBA" id="ARBA00006987"/>
    </source>
</evidence>
<organism evidence="3 4">
    <name type="scientific">Methylopila henanensis</name>
    <dbReference type="NCBI Taxonomy" id="873516"/>
    <lineage>
        <taxon>Bacteria</taxon>
        <taxon>Pseudomonadati</taxon>
        <taxon>Pseudomonadota</taxon>
        <taxon>Alphaproteobacteria</taxon>
        <taxon>Hyphomicrobiales</taxon>
        <taxon>Methylopilaceae</taxon>
        <taxon>Methylopila</taxon>
    </lineage>
</organism>
<name>A0ABW4K556_9HYPH</name>
<dbReference type="Proteomes" id="UP001597308">
    <property type="component" value="Unassembled WGS sequence"/>
</dbReference>
<dbReference type="PANTHER" id="PTHR42928">
    <property type="entry name" value="TRICARBOXYLATE-BINDING PROTEIN"/>
    <property type="match status" value="1"/>
</dbReference>
<dbReference type="EMBL" id="JBHUER010000004">
    <property type="protein sequence ID" value="MFD1702877.1"/>
    <property type="molecule type" value="Genomic_DNA"/>
</dbReference>
<evidence type="ECO:0000313" key="3">
    <source>
        <dbReference type="EMBL" id="MFD1702877.1"/>
    </source>
</evidence>
<dbReference type="InterPro" id="IPR042100">
    <property type="entry name" value="Bug_dom1"/>
</dbReference>